<evidence type="ECO:0000259" key="1">
    <source>
        <dbReference type="Pfam" id="PF12728"/>
    </source>
</evidence>
<dbReference type="GO" id="GO:0003677">
    <property type="term" value="F:DNA binding"/>
    <property type="evidence" value="ECO:0007669"/>
    <property type="project" value="InterPro"/>
</dbReference>
<dbReference type="InterPro" id="IPR010093">
    <property type="entry name" value="SinI_DNA-bd"/>
</dbReference>
<sequence>MEVLLTCEQVAERYSVKVRTVWEWIKSKKLSAIKVAGGRYRIRPEDLTAFEKQYRNVAIRDGE</sequence>
<reference evidence="2" key="1">
    <citation type="submission" date="2015-06" db="EMBL/GenBank/DDBJ databases">
        <authorList>
            <person name="Joergensen T."/>
        </authorList>
    </citation>
    <scope>NUCLEOTIDE SEQUENCE</scope>
    <source>
        <strain evidence="2">RGFK1713</strain>
    </source>
</reference>
<dbReference type="NCBIfam" id="TIGR01764">
    <property type="entry name" value="excise"/>
    <property type="match status" value="1"/>
</dbReference>
<feature type="domain" description="Helix-turn-helix" evidence="1">
    <location>
        <begin position="4"/>
        <end position="50"/>
    </location>
</feature>
<dbReference type="InterPro" id="IPR041657">
    <property type="entry name" value="HTH_17"/>
</dbReference>
<dbReference type="EMBL" id="LN854216">
    <property type="protein sequence ID" value="CRY97725.1"/>
    <property type="molecule type" value="Genomic_DNA"/>
</dbReference>
<proteinExistence type="predicted"/>
<evidence type="ECO:0000313" key="2">
    <source>
        <dbReference type="EMBL" id="CRY97725.1"/>
    </source>
</evidence>
<accession>A0A0H5Q8J5</accession>
<organism evidence="2">
    <name type="scientific">uncultured prokaryote</name>
    <dbReference type="NCBI Taxonomy" id="198431"/>
    <lineage>
        <taxon>unclassified sequences</taxon>
        <taxon>environmental samples</taxon>
    </lineage>
</organism>
<name>A0A0H5Q8J5_9ZZZZ</name>
<dbReference type="Gene3D" id="1.10.1660.10">
    <property type="match status" value="1"/>
</dbReference>
<protein>
    <recommendedName>
        <fullName evidence="1">Helix-turn-helix domain-containing protein</fullName>
    </recommendedName>
</protein>
<reference evidence="2" key="2">
    <citation type="submission" date="2015-07" db="EMBL/GenBank/DDBJ databases">
        <title>Plasmids, circular viruses and viroids from rat gut.</title>
        <authorList>
            <person name="Jorgensen T.J."/>
            <person name="Hansen M.A."/>
            <person name="Xu Z."/>
            <person name="Tabak M.A."/>
            <person name="Sorensen S.J."/>
            <person name="Hansen L.H."/>
        </authorList>
    </citation>
    <scope>NUCLEOTIDE SEQUENCE</scope>
    <source>
        <strain evidence="2">RGFK1713</strain>
    </source>
</reference>
<dbReference type="SUPFAM" id="SSF46955">
    <property type="entry name" value="Putative DNA-binding domain"/>
    <property type="match status" value="1"/>
</dbReference>
<dbReference type="Pfam" id="PF12728">
    <property type="entry name" value="HTH_17"/>
    <property type="match status" value="1"/>
</dbReference>
<dbReference type="AlphaFoldDB" id="A0A0H5Q8J5"/>
<dbReference type="InterPro" id="IPR009061">
    <property type="entry name" value="DNA-bd_dom_put_sf"/>
</dbReference>